<keyword evidence="2 5" id="KW-0812">Transmembrane</keyword>
<evidence type="ECO:0000256" key="4">
    <source>
        <dbReference type="ARBA" id="ARBA00023136"/>
    </source>
</evidence>
<name>A0A512BXY4_9HYPH</name>
<organism evidence="6 7">
    <name type="scientific">Microvirga aerophila</name>
    <dbReference type="NCBI Taxonomy" id="670291"/>
    <lineage>
        <taxon>Bacteria</taxon>
        <taxon>Pseudomonadati</taxon>
        <taxon>Pseudomonadota</taxon>
        <taxon>Alphaproteobacteria</taxon>
        <taxon>Hyphomicrobiales</taxon>
        <taxon>Methylobacteriaceae</taxon>
        <taxon>Microvirga</taxon>
    </lineage>
</organism>
<keyword evidence="4 5" id="KW-0472">Membrane</keyword>
<keyword evidence="7" id="KW-1185">Reference proteome</keyword>
<accession>A0A512BXY4</accession>
<sequence length="107" mass="11564">MRTYLVYTMAALAEIAGCFSAWAYFRRGASAFWLVPGTASLLLFTFLLARIESAAGRTFAAYGGVYIAASLVWLWSVEGIRPDRWDLIGAVICLAGASIILLGPRPA</sequence>
<evidence type="ECO:0000256" key="2">
    <source>
        <dbReference type="ARBA" id="ARBA00022692"/>
    </source>
</evidence>
<feature type="transmembrane region" description="Helical" evidence="5">
    <location>
        <begin position="5"/>
        <end position="25"/>
    </location>
</feature>
<dbReference type="RefSeq" id="WP_114184698.1">
    <property type="nucleotide sequence ID" value="NZ_BJYU01000077.1"/>
</dbReference>
<dbReference type="NCBIfam" id="NF002586">
    <property type="entry name" value="PRK02237.1"/>
    <property type="match status" value="1"/>
</dbReference>
<comment type="caution">
    <text evidence="6">The sequence shown here is derived from an EMBL/GenBank/DDBJ whole genome shotgun (WGS) entry which is preliminary data.</text>
</comment>
<evidence type="ECO:0000256" key="3">
    <source>
        <dbReference type="ARBA" id="ARBA00022989"/>
    </source>
</evidence>
<evidence type="ECO:0000256" key="1">
    <source>
        <dbReference type="ARBA" id="ARBA00022475"/>
    </source>
</evidence>
<proteinExistence type="inferred from homology"/>
<feature type="transmembrane region" description="Helical" evidence="5">
    <location>
        <begin position="87"/>
        <end position="104"/>
    </location>
</feature>
<reference evidence="6 7" key="1">
    <citation type="submission" date="2019-07" db="EMBL/GenBank/DDBJ databases">
        <title>Whole genome shotgun sequence of Microvirga aerophila NBRC 106136.</title>
        <authorList>
            <person name="Hosoyama A."/>
            <person name="Uohara A."/>
            <person name="Ohji S."/>
            <person name="Ichikawa N."/>
        </authorList>
    </citation>
    <scope>NUCLEOTIDE SEQUENCE [LARGE SCALE GENOMIC DNA]</scope>
    <source>
        <strain evidence="6 7">NBRC 106136</strain>
    </source>
</reference>
<dbReference type="GO" id="GO:0005886">
    <property type="term" value="C:plasma membrane"/>
    <property type="evidence" value="ECO:0007669"/>
    <property type="project" value="UniProtKB-SubCell"/>
</dbReference>
<dbReference type="Proteomes" id="UP000321085">
    <property type="component" value="Unassembled WGS sequence"/>
</dbReference>
<dbReference type="EMBL" id="BJYU01000077">
    <property type="protein sequence ID" value="GEO16814.1"/>
    <property type="molecule type" value="Genomic_DNA"/>
</dbReference>
<protein>
    <submittedName>
        <fullName evidence="6">UPF0060 membrane protein</fullName>
    </submittedName>
</protein>
<dbReference type="SUPFAM" id="SSF103481">
    <property type="entry name" value="Multidrug resistance efflux transporter EmrE"/>
    <property type="match status" value="1"/>
</dbReference>
<dbReference type="PANTHER" id="PTHR36116">
    <property type="entry name" value="UPF0060 MEMBRANE PROTEIN YNFA"/>
    <property type="match status" value="1"/>
</dbReference>
<keyword evidence="1 5" id="KW-1003">Cell membrane</keyword>
<dbReference type="AlphaFoldDB" id="A0A512BXY4"/>
<evidence type="ECO:0000313" key="7">
    <source>
        <dbReference type="Proteomes" id="UP000321085"/>
    </source>
</evidence>
<feature type="transmembrane region" description="Helical" evidence="5">
    <location>
        <begin position="31"/>
        <end position="51"/>
    </location>
</feature>
<feature type="transmembrane region" description="Helical" evidence="5">
    <location>
        <begin position="58"/>
        <end position="75"/>
    </location>
</feature>
<evidence type="ECO:0000313" key="6">
    <source>
        <dbReference type="EMBL" id="GEO16814.1"/>
    </source>
</evidence>
<evidence type="ECO:0000256" key="5">
    <source>
        <dbReference type="HAMAP-Rule" id="MF_00010"/>
    </source>
</evidence>
<keyword evidence="3 5" id="KW-1133">Transmembrane helix</keyword>
<gene>
    <name evidence="6" type="ORF">MAE02_45100</name>
</gene>
<dbReference type="InterPro" id="IPR003844">
    <property type="entry name" value="UPF0060"/>
</dbReference>
<dbReference type="OrthoDB" id="123240at2"/>
<comment type="subcellular location">
    <subcellularLocation>
        <location evidence="5">Cell membrane</location>
        <topology evidence="5">Multi-pass membrane protein</topology>
    </subcellularLocation>
</comment>
<dbReference type="HAMAP" id="MF_00010">
    <property type="entry name" value="UPF0060"/>
    <property type="match status" value="1"/>
</dbReference>
<dbReference type="InterPro" id="IPR037185">
    <property type="entry name" value="EmrE-like"/>
</dbReference>
<dbReference type="Pfam" id="PF02694">
    <property type="entry name" value="UPF0060"/>
    <property type="match status" value="1"/>
</dbReference>
<dbReference type="PANTHER" id="PTHR36116:SF1">
    <property type="entry name" value="UPF0060 MEMBRANE PROTEIN YNFA"/>
    <property type="match status" value="1"/>
</dbReference>
<comment type="similarity">
    <text evidence="5">Belongs to the UPF0060 family.</text>
</comment>